<keyword evidence="3" id="KW-1185">Reference proteome</keyword>
<dbReference type="PANTHER" id="PTHR31912">
    <property type="entry name" value="IP13529P"/>
    <property type="match status" value="1"/>
</dbReference>
<organism evidence="2 3">
    <name type="scientific">Puccinia coronata f. sp. avenae</name>
    <dbReference type="NCBI Taxonomy" id="200324"/>
    <lineage>
        <taxon>Eukaryota</taxon>
        <taxon>Fungi</taxon>
        <taxon>Dikarya</taxon>
        <taxon>Basidiomycota</taxon>
        <taxon>Pucciniomycotina</taxon>
        <taxon>Pucciniomycetes</taxon>
        <taxon>Pucciniales</taxon>
        <taxon>Pucciniaceae</taxon>
        <taxon>Puccinia</taxon>
    </lineage>
</organism>
<accession>A0A2N5W2A7</accession>
<feature type="region of interest" description="Disordered" evidence="1">
    <location>
        <begin position="1"/>
        <end position="65"/>
    </location>
</feature>
<dbReference type="EMBL" id="PGCJ01000021">
    <property type="protein sequence ID" value="PLW56393.1"/>
    <property type="molecule type" value="Genomic_DNA"/>
</dbReference>
<sequence length="313" mass="33738">MARRGRRIDAPLTEVAPGHQAGQWVGDGIQLAGSASGKTSPPGAQLPLDHLTDTPQQVTHAHGRPKPTHVLNARLVAASSASHQDRQTSPMAAPPPDEADEATRDAQDAKHAKRVWDSIQGLYDKEEPLLPAEAGRILEQELDEIDPIVSGVNDLSLLVNLIANGQWEEVLEAELEALQEGPTPLSAADDDHQGSQPQTGGARGQRCAAWYPFKSKMVRARVSQTLTPAPLTHRVAHALAYQELVGSLIMGHTHSLISCSVYSKIRAILTSCNVNLPAWATIQASRKRIRTLLDSQISYSSSPFGTPTFALRP</sequence>
<feature type="compositionally biased region" description="Basic and acidic residues" evidence="1">
    <location>
        <begin position="101"/>
        <end position="112"/>
    </location>
</feature>
<reference evidence="2 3" key="1">
    <citation type="submission" date="2017-11" db="EMBL/GenBank/DDBJ databases">
        <title>De novo assembly and phasing of dikaryotic genomes from two isolates of Puccinia coronata f. sp. avenae, the causal agent of oat crown rust.</title>
        <authorList>
            <person name="Miller M.E."/>
            <person name="Zhang Y."/>
            <person name="Omidvar V."/>
            <person name="Sperschneider J."/>
            <person name="Schwessinger B."/>
            <person name="Raley C."/>
            <person name="Palmer J.M."/>
            <person name="Garnica D."/>
            <person name="Upadhyaya N."/>
            <person name="Rathjen J."/>
            <person name="Taylor J.M."/>
            <person name="Park R.F."/>
            <person name="Dodds P.N."/>
            <person name="Hirsch C.D."/>
            <person name="Kianian S.F."/>
            <person name="Figueroa M."/>
        </authorList>
    </citation>
    <scope>NUCLEOTIDE SEQUENCE [LARGE SCALE GENOMIC DNA]</scope>
    <source>
        <strain evidence="2">12NC29</strain>
    </source>
</reference>
<comment type="caution">
    <text evidence="2">The sequence shown here is derived from an EMBL/GenBank/DDBJ whole genome shotgun (WGS) entry which is preliminary data.</text>
</comment>
<dbReference type="PANTHER" id="PTHR31912:SF34">
    <property type="entry name" value="NOTOCHORD-RELATED PROTEIN"/>
    <property type="match status" value="1"/>
</dbReference>
<feature type="region of interest" description="Disordered" evidence="1">
    <location>
        <begin position="182"/>
        <end position="204"/>
    </location>
</feature>
<dbReference type="Proteomes" id="UP000235388">
    <property type="component" value="Unassembled WGS sequence"/>
</dbReference>
<evidence type="ECO:0000313" key="3">
    <source>
        <dbReference type="Proteomes" id="UP000235388"/>
    </source>
</evidence>
<proteinExistence type="predicted"/>
<feature type="region of interest" description="Disordered" evidence="1">
    <location>
        <begin position="78"/>
        <end position="112"/>
    </location>
</feature>
<name>A0A2N5W2A7_9BASI</name>
<evidence type="ECO:0000313" key="2">
    <source>
        <dbReference type="EMBL" id="PLW56393.1"/>
    </source>
</evidence>
<dbReference type="AlphaFoldDB" id="A0A2N5W2A7"/>
<dbReference type="OrthoDB" id="10657477at2759"/>
<protein>
    <submittedName>
        <fullName evidence="2">Uncharacterized protein</fullName>
    </submittedName>
</protein>
<evidence type="ECO:0000256" key="1">
    <source>
        <dbReference type="SAM" id="MobiDB-lite"/>
    </source>
</evidence>
<gene>
    <name evidence="2" type="ORF">PCANC_03430</name>
</gene>